<evidence type="ECO:0000256" key="2">
    <source>
        <dbReference type="ARBA" id="ARBA00005861"/>
    </source>
</evidence>
<dbReference type="OMA" id="CYSPDFX"/>
<evidence type="ECO:0000256" key="4">
    <source>
        <dbReference type="ARBA" id="ARBA00022679"/>
    </source>
</evidence>
<organism evidence="7 8">
    <name type="scientific">Blomia tropicalis</name>
    <name type="common">Mite</name>
    <dbReference type="NCBI Taxonomy" id="40697"/>
    <lineage>
        <taxon>Eukaryota</taxon>
        <taxon>Metazoa</taxon>
        <taxon>Ecdysozoa</taxon>
        <taxon>Arthropoda</taxon>
        <taxon>Chelicerata</taxon>
        <taxon>Arachnida</taxon>
        <taxon>Acari</taxon>
        <taxon>Acariformes</taxon>
        <taxon>Sarcoptiformes</taxon>
        <taxon>Astigmata</taxon>
        <taxon>Glycyphagoidea</taxon>
        <taxon>Echimyopodidae</taxon>
        <taxon>Blomia</taxon>
    </lineage>
</organism>
<dbReference type="InterPro" id="IPR040079">
    <property type="entry name" value="Glutathione_S-Trfase"/>
</dbReference>
<dbReference type="Proteomes" id="UP001142055">
    <property type="component" value="Chromosome 3"/>
</dbReference>
<dbReference type="PANTHER" id="PTHR11571">
    <property type="entry name" value="GLUTATHIONE S-TRANSFERASE"/>
    <property type="match status" value="1"/>
</dbReference>
<reference evidence="7" key="1">
    <citation type="submission" date="2022-12" db="EMBL/GenBank/DDBJ databases">
        <title>Genome assemblies of Blomia tropicalis.</title>
        <authorList>
            <person name="Cui Y."/>
        </authorList>
    </citation>
    <scope>NUCLEOTIDE SEQUENCE</scope>
    <source>
        <tissue evidence="7">Adult mites</tissue>
    </source>
</reference>
<keyword evidence="4" id="KW-0808">Transferase</keyword>
<dbReference type="GO" id="GO:0006749">
    <property type="term" value="P:glutathione metabolic process"/>
    <property type="evidence" value="ECO:0007669"/>
    <property type="project" value="TreeGrafter"/>
</dbReference>
<comment type="function">
    <text evidence="1">Conjugation of reduced glutathione to a wide number of exogenous and endogenous hydrophobic electrophiles.</text>
</comment>
<evidence type="ECO:0000259" key="6">
    <source>
        <dbReference type="PROSITE" id="PS50404"/>
    </source>
</evidence>
<dbReference type="InterPro" id="IPR050213">
    <property type="entry name" value="GST_superfamily"/>
</dbReference>
<dbReference type="EMBL" id="JAPWDV010000003">
    <property type="protein sequence ID" value="KAJ6217590.1"/>
    <property type="molecule type" value="Genomic_DNA"/>
</dbReference>
<dbReference type="Gene3D" id="1.20.1050.10">
    <property type="match status" value="1"/>
</dbReference>
<dbReference type="InterPro" id="IPR004045">
    <property type="entry name" value="Glutathione_S-Trfase_N"/>
</dbReference>
<evidence type="ECO:0000313" key="7">
    <source>
        <dbReference type="EMBL" id="KAJ6217590.1"/>
    </source>
</evidence>
<dbReference type="SFLD" id="SFLDS00019">
    <property type="entry name" value="Glutathione_Transferase_(cytos"/>
    <property type="match status" value="1"/>
</dbReference>
<dbReference type="Gene3D" id="3.40.30.10">
    <property type="entry name" value="Glutaredoxin"/>
    <property type="match status" value="1"/>
</dbReference>
<dbReference type="SUPFAM" id="SSF52833">
    <property type="entry name" value="Thioredoxin-like"/>
    <property type="match status" value="1"/>
</dbReference>
<evidence type="ECO:0000256" key="3">
    <source>
        <dbReference type="ARBA" id="ARBA00012452"/>
    </source>
</evidence>
<evidence type="ECO:0000256" key="5">
    <source>
        <dbReference type="ARBA" id="ARBA00047960"/>
    </source>
</evidence>
<comment type="similarity">
    <text evidence="2">Belongs to the GST superfamily. Mu family.</text>
</comment>
<evidence type="ECO:0000313" key="8">
    <source>
        <dbReference type="Proteomes" id="UP001142055"/>
    </source>
</evidence>
<dbReference type="GO" id="GO:0004364">
    <property type="term" value="F:glutathione transferase activity"/>
    <property type="evidence" value="ECO:0007669"/>
    <property type="project" value="UniProtKB-EC"/>
</dbReference>
<dbReference type="PANTHER" id="PTHR11571:SF222">
    <property type="entry name" value="GLUTATHIONE TRANSFERASE"/>
    <property type="match status" value="1"/>
</dbReference>
<gene>
    <name evidence="7" type="ORF">RDWZM_008747</name>
</gene>
<dbReference type="InterPro" id="IPR036282">
    <property type="entry name" value="Glutathione-S-Trfase_C_sf"/>
</dbReference>
<dbReference type="SUPFAM" id="SSF47616">
    <property type="entry name" value="GST C-terminal domain-like"/>
    <property type="match status" value="1"/>
</dbReference>
<dbReference type="EC" id="2.5.1.18" evidence="3"/>
<sequence>MNFKQIGQPIRNLLAFQGIDFDEKRYKNEEGKDSQWFKEKFTIGLDFPNLPYFIDGDVKLTQTIAILRYLARKYKLDGENENEKNRIALIEQQVYDLATSFFQAVFGGNFENKKPEILKALPDQLKAVSTFLAQINSFQVAEFLTPIFGYMSICSEFVHLHLTL</sequence>
<dbReference type="PROSITE" id="PS50404">
    <property type="entry name" value="GST_NTER"/>
    <property type="match status" value="1"/>
</dbReference>
<proteinExistence type="inferred from homology"/>
<comment type="caution">
    <text evidence="7">The sequence shown here is derived from an EMBL/GenBank/DDBJ whole genome shotgun (WGS) entry which is preliminary data.</text>
</comment>
<protein>
    <recommendedName>
        <fullName evidence="3">glutathione transferase</fullName>
        <ecNumber evidence="3">2.5.1.18</ecNumber>
    </recommendedName>
</protein>
<accession>A0A9Q0M1K9</accession>
<evidence type="ECO:0000256" key="1">
    <source>
        <dbReference type="ARBA" id="ARBA00003701"/>
    </source>
</evidence>
<comment type="catalytic activity">
    <reaction evidence="5">
        <text>RX + glutathione = an S-substituted glutathione + a halide anion + H(+)</text>
        <dbReference type="Rhea" id="RHEA:16437"/>
        <dbReference type="ChEBI" id="CHEBI:15378"/>
        <dbReference type="ChEBI" id="CHEBI:16042"/>
        <dbReference type="ChEBI" id="CHEBI:17792"/>
        <dbReference type="ChEBI" id="CHEBI:57925"/>
        <dbReference type="ChEBI" id="CHEBI:90779"/>
        <dbReference type="EC" id="2.5.1.18"/>
    </reaction>
</comment>
<dbReference type="Pfam" id="PF02798">
    <property type="entry name" value="GST_N"/>
    <property type="match status" value="1"/>
</dbReference>
<dbReference type="AlphaFoldDB" id="A0A9Q0M1K9"/>
<keyword evidence="8" id="KW-1185">Reference proteome</keyword>
<dbReference type="InterPro" id="IPR036249">
    <property type="entry name" value="Thioredoxin-like_sf"/>
</dbReference>
<name>A0A9Q0M1K9_BLOTA</name>
<feature type="domain" description="GST N-terminal" evidence="6">
    <location>
        <begin position="1"/>
        <end position="78"/>
    </location>
</feature>